<comment type="caution">
    <text evidence="1">The sequence shown here is derived from an EMBL/GenBank/DDBJ whole genome shotgun (WGS) entry which is preliminary data.</text>
</comment>
<evidence type="ECO:0000313" key="2">
    <source>
        <dbReference type="Proteomes" id="UP000293045"/>
    </source>
</evidence>
<sequence length="55" mass="6328">MVKLQSSEDDDYIFTKVVLKAYEENENKEKEVSLDLKNISVSSDVSEISFLNKNN</sequence>
<gene>
    <name evidence="1" type="ORF">CWI39_2491p0010</name>
</gene>
<feature type="non-terminal residue" evidence="1">
    <location>
        <position position="55"/>
    </location>
</feature>
<protein>
    <submittedName>
        <fullName evidence="1">Uncharacterized protein</fullName>
    </submittedName>
</protein>
<dbReference type="EMBL" id="PIXR01002491">
    <property type="protein sequence ID" value="TBT98301.1"/>
    <property type="molecule type" value="Genomic_DNA"/>
</dbReference>
<evidence type="ECO:0000313" key="1">
    <source>
        <dbReference type="EMBL" id="TBT98301.1"/>
    </source>
</evidence>
<organism evidence="1 2">
    <name type="scientific">Hamiltosporidium magnivora</name>
    <dbReference type="NCBI Taxonomy" id="148818"/>
    <lineage>
        <taxon>Eukaryota</taxon>
        <taxon>Fungi</taxon>
        <taxon>Fungi incertae sedis</taxon>
        <taxon>Microsporidia</taxon>
        <taxon>Dubosqiidae</taxon>
        <taxon>Hamiltosporidium</taxon>
    </lineage>
</organism>
<dbReference type="VEuPathDB" id="MicrosporidiaDB:CWI36_1181p0010"/>
<dbReference type="VEuPathDB" id="MicrosporidiaDB:CWI39_2491p0010"/>
<reference evidence="1 2" key="1">
    <citation type="submission" date="2017-12" db="EMBL/GenBank/DDBJ databases">
        <authorList>
            <person name="Pombert J.-F."/>
            <person name="Haag K.L."/>
            <person name="Ebert D."/>
        </authorList>
    </citation>
    <scope>NUCLEOTIDE SEQUENCE [LARGE SCALE GENOMIC DNA]</scope>
    <source>
        <strain evidence="1">IL-BN-2</strain>
    </source>
</reference>
<dbReference type="AlphaFoldDB" id="A0A4V2JU07"/>
<name>A0A4V2JU07_9MICR</name>
<dbReference type="Proteomes" id="UP000293045">
    <property type="component" value="Unassembled WGS sequence"/>
</dbReference>
<proteinExistence type="predicted"/>
<accession>A0A4V2JU07</accession>